<reference evidence="3 4" key="1">
    <citation type="submission" date="2018-08" db="EMBL/GenBank/DDBJ databases">
        <title>Chitinophaga sp. K20C18050901, a novel bacterium isolated from forest soil.</title>
        <authorList>
            <person name="Wang C."/>
        </authorList>
    </citation>
    <scope>NUCLEOTIDE SEQUENCE [LARGE SCALE GENOMIC DNA]</scope>
    <source>
        <strain evidence="3 4">K20C18050901</strain>
    </source>
</reference>
<accession>A0A3E1NRV2</accession>
<dbReference type="EMBL" id="QTJV01000020">
    <property type="protein sequence ID" value="RFM30669.1"/>
    <property type="molecule type" value="Genomic_DNA"/>
</dbReference>
<evidence type="ECO:0000313" key="4">
    <source>
        <dbReference type="Proteomes" id="UP000261174"/>
    </source>
</evidence>
<feature type="region of interest" description="Disordered" evidence="1">
    <location>
        <begin position="1420"/>
        <end position="1458"/>
    </location>
</feature>
<feature type="compositionally biased region" description="Basic and acidic residues" evidence="1">
    <location>
        <begin position="1353"/>
        <end position="1365"/>
    </location>
</feature>
<dbReference type="InterPro" id="IPR028208">
    <property type="entry name" value="Effector_pro_NleD-like"/>
</dbReference>
<dbReference type="PANTHER" id="PTHR32305">
    <property type="match status" value="1"/>
</dbReference>
<dbReference type="Pfam" id="PF14891">
    <property type="entry name" value="Peptidase_M91"/>
    <property type="match status" value="1"/>
</dbReference>
<feature type="compositionally biased region" description="Basic and acidic residues" evidence="1">
    <location>
        <begin position="1441"/>
        <end position="1451"/>
    </location>
</feature>
<feature type="domain" description="DUF6443" evidence="2">
    <location>
        <begin position="47"/>
        <end position="178"/>
    </location>
</feature>
<dbReference type="InterPro" id="IPR050708">
    <property type="entry name" value="T6SS_VgrG/RHS"/>
</dbReference>
<sequence length="1458" mass="161508">MAQVPVSTSRTAAIPVARPVALKTLKASSVRVWIPSMITTDPNAIFDTSRSTSDVKLTTQYLDGLGRPMQTVVRRISPKGNDLVTSTVYDSLGREQYTYLPYVQQQDSANNGKIKSDPFAAQASFYQDIDLNPGIADEHVYYSQTEYEASPLNRVLKTWAPGDSWAKNGGNHPLEMRYRYNTLADSVRIWKISISSVTCSGNTVYGTGSALIPITSDIYAAGQLIKNIVVNEAGHQTIEYKDKNGHVILRKIQLTDNPATAHVGWLSTYYIYDDMNNLRFVIPPLAVENIMPTWTISQTVADELCYQYRFDGRGRMISKKIPGAGLIYMAYDSRNRLVFTQDSMQRQKSTPEWLTTFYDGMNRAYETAIYTTTSTRDNLQCSITTNLDDTSVINVSSLPADLVVTTYNSINNPYRATNSITLDQEFTTPDNAEVDAYLVNAGGITNAVASNPVPAISLSALTPLTYTYYDNYNYNGVLSFVNSNLLKLQPGDNPYSQAVTSYNSNTHTLHTGSKIRVIGTDKWLMTTTYYDDEGRAIQVLSDNDFGGKDIQSSLYNFNGVILSTYLSHTNPLSKATPQTTLLSMMKYDYAGHLINTVKRLNDSTKLDNTLFVNTYNELGQLQRKRLGVTGTEKQLDSLSYSYNIRGWLQGINKAFVNSTSTGNWFGEEINFDNGFDVNQYDGNIAGTKWKSRSNGIPRAYGYTYDPINRLTKAQFNEQKTVGAAWAVDKTDYTVNNITYDANGNISTLKEQGLIGTSSSTIDELTYSYQSNSNKLLAVKDNYNTSAAKLGDFNNGGDSTKNDYAYDGNGNLIQDLNKGISSITYNYLNLPEQITFTNKGTITYQYNATGIKMKKTVIDISVTPVDTTVSDYDGIVVYKQDTLQYLSHEEGRIRPIYDSGKAVKYAWDYFEKDHLGNTRIVLGMQTDTSVYAATMESGKSAYENAIFANIENTRDSIPVGYPADPTTNPNAFVAKLNAVSGQKVGPSIVLRVMAGDTIQLGVKAFYKSIGTNTSSTNSAGIISALVQALSGSTISDGAHGVVNASSSLNASFSPANYDELKSKDADENLSDKPKAYLNYVLFDDMFNMVDENSGVKQVQGSPDELQILSVDKFSIKKTGFLYIYLSNESGENVYFDNLLVVHNGGPLLEESHYYPYGLTMAGISSNALKGGNYLENRLKFNGKELQSKEFRDGGGLEWYDYGARMYDNQIGRWHVVDPKAEEMRRMSPFNYGFNNPVKFIDPDGMSPNDIVVQGTQEFQQRVLNDLQKTTGANLSMDINGHISMTIGYEKHYTKSESYNLISYLISSDRTTTITETSEIGGNETVNTIRGAGIDGISSLDGGTGKGTDATVRYNPDDPGDRIKDETGSYGRPPYIGLMHELLHAERISKGLVDTRDMNGIVDPDNPTNISIPKEELSVRPKESMIRKENGVPPRAQPYIDITSKRKPVDMKKIPKLQSL</sequence>
<dbReference type="Gene3D" id="2.180.10.10">
    <property type="entry name" value="RHS repeat-associated core"/>
    <property type="match status" value="2"/>
</dbReference>
<organism evidence="3 4">
    <name type="scientific">Chitinophaga silvisoli</name>
    <dbReference type="NCBI Taxonomy" id="2291814"/>
    <lineage>
        <taxon>Bacteria</taxon>
        <taxon>Pseudomonadati</taxon>
        <taxon>Bacteroidota</taxon>
        <taxon>Chitinophagia</taxon>
        <taxon>Chitinophagales</taxon>
        <taxon>Chitinophagaceae</taxon>
        <taxon>Chitinophaga</taxon>
    </lineage>
</organism>
<feature type="region of interest" description="Disordered" evidence="1">
    <location>
        <begin position="1338"/>
        <end position="1367"/>
    </location>
</feature>
<evidence type="ECO:0000313" key="3">
    <source>
        <dbReference type="EMBL" id="RFM30669.1"/>
    </source>
</evidence>
<comment type="caution">
    <text evidence="3">The sequence shown here is derived from an EMBL/GenBank/DDBJ whole genome shotgun (WGS) entry which is preliminary data.</text>
</comment>
<protein>
    <recommendedName>
        <fullName evidence="2">DUF6443 domain-containing protein</fullName>
    </recommendedName>
</protein>
<dbReference type="InterPro" id="IPR022385">
    <property type="entry name" value="Rhs_assc_core"/>
</dbReference>
<dbReference type="Proteomes" id="UP000261174">
    <property type="component" value="Unassembled WGS sequence"/>
</dbReference>
<name>A0A3E1NRV2_9BACT</name>
<proteinExistence type="predicted"/>
<keyword evidence="4" id="KW-1185">Reference proteome</keyword>
<dbReference type="NCBIfam" id="TIGR03696">
    <property type="entry name" value="Rhs_assc_core"/>
    <property type="match status" value="1"/>
</dbReference>
<gene>
    <name evidence="3" type="ORF">DXN04_32520</name>
</gene>
<dbReference type="PANTHER" id="PTHR32305:SF15">
    <property type="entry name" value="PROTEIN RHSA-RELATED"/>
    <property type="match status" value="1"/>
</dbReference>
<evidence type="ECO:0000259" key="2">
    <source>
        <dbReference type="Pfam" id="PF20041"/>
    </source>
</evidence>
<dbReference type="InterPro" id="IPR045619">
    <property type="entry name" value="DUF6443"/>
</dbReference>
<evidence type="ECO:0000256" key="1">
    <source>
        <dbReference type="SAM" id="MobiDB-lite"/>
    </source>
</evidence>
<dbReference type="Pfam" id="PF20041">
    <property type="entry name" value="DUF6443"/>
    <property type="match status" value="1"/>
</dbReference>